<dbReference type="EMBL" id="LQQO01000012">
    <property type="protein sequence ID" value="KZE15303.1"/>
    <property type="molecule type" value="Genomic_DNA"/>
</dbReference>
<name>A0ABR5YDS4_9SPHN</name>
<comment type="caution">
    <text evidence="8">The sequence shown here is derived from an EMBL/GenBank/DDBJ whole genome shotgun (WGS) entry which is preliminary data.</text>
</comment>
<keyword evidence="9" id="KW-1185">Reference proteome</keyword>
<dbReference type="PRINTS" id="PR00996">
    <property type="entry name" value="CHERMTFRASE"/>
</dbReference>
<dbReference type="Gene3D" id="1.25.40.10">
    <property type="entry name" value="Tetratricopeptide repeat domain"/>
    <property type="match status" value="1"/>
</dbReference>
<feature type="region of interest" description="Disordered" evidence="6">
    <location>
        <begin position="285"/>
        <end position="323"/>
    </location>
</feature>
<dbReference type="InterPro" id="IPR000780">
    <property type="entry name" value="CheR_MeTrfase"/>
</dbReference>
<reference evidence="9" key="1">
    <citation type="submission" date="2016-01" db="EMBL/GenBank/DDBJ databases">
        <title>Draft genome of Chromobacterium sp. F49.</title>
        <authorList>
            <person name="Hong K.W."/>
        </authorList>
    </citation>
    <scope>NUCLEOTIDE SEQUENCE [LARGE SCALE GENOMIC DNA]</scope>
    <source>
        <strain evidence="9">CN3</strain>
    </source>
</reference>
<dbReference type="PROSITE" id="PS50123">
    <property type="entry name" value="CHER"/>
    <property type="match status" value="1"/>
</dbReference>
<dbReference type="EC" id="2.1.1.80" evidence="2"/>
<dbReference type="Gene3D" id="1.10.155.10">
    <property type="entry name" value="Chemotaxis receptor methyltransferase CheR, N-terminal domain"/>
    <property type="match status" value="1"/>
</dbReference>
<dbReference type="PANTHER" id="PTHR24422:SF10">
    <property type="entry name" value="CHEMOTAXIS PROTEIN METHYLTRANSFERASE 2"/>
    <property type="match status" value="1"/>
</dbReference>
<comment type="catalytic activity">
    <reaction evidence="1">
        <text>L-glutamyl-[protein] + S-adenosyl-L-methionine = [protein]-L-glutamate 5-O-methyl ester + S-adenosyl-L-homocysteine</text>
        <dbReference type="Rhea" id="RHEA:24452"/>
        <dbReference type="Rhea" id="RHEA-COMP:10208"/>
        <dbReference type="Rhea" id="RHEA-COMP:10311"/>
        <dbReference type="ChEBI" id="CHEBI:29973"/>
        <dbReference type="ChEBI" id="CHEBI:57856"/>
        <dbReference type="ChEBI" id="CHEBI:59789"/>
        <dbReference type="ChEBI" id="CHEBI:82795"/>
        <dbReference type="EC" id="2.1.1.80"/>
    </reaction>
</comment>
<gene>
    <name evidence="8" type="ORF">AVT10_02875</name>
</gene>
<evidence type="ECO:0000256" key="2">
    <source>
        <dbReference type="ARBA" id="ARBA00012534"/>
    </source>
</evidence>
<evidence type="ECO:0000256" key="6">
    <source>
        <dbReference type="SAM" id="MobiDB-lite"/>
    </source>
</evidence>
<proteinExistence type="predicted"/>
<dbReference type="SUPFAM" id="SSF47757">
    <property type="entry name" value="Chemotaxis receptor methyltransferase CheR, N-terminal domain"/>
    <property type="match status" value="1"/>
</dbReference>
<evidence type="ECO:0000259" key="7">
    <source>
        <dbReference type="PROSITE" id="PS50123"/>
    </source>
</evidence>
<evidence type="ECO:0000256" key="3">
    <source>
        <dbReference type="ARBA" id="ARBA00022603"/>
    </source>
</evidence>
<feature type="compositionally biased region" description="Pro residues" evidence="6">
    <location>
        <begin position="309"/>
        <end position="320"/>
    </location>
</feature>
<keyword evidence="3" id="KW-0489">Methyltransferase</keyword>
<feature type="domain" description="CheR-type methyltransferase" evidence="7">
    <location>
        <begin position="1"/>
        <end position="256"/>
    </location>
</feature>
<dbReference type="InterPro" id="IPR022641">
    <property type="entry name" value="CheR_N"/>
</dbReference>
<keyword evidence="5" id="KW-0949">S-adenosyl-L-methionine</keyword>
<dbReference type="Proteomes" id="UP000076609">
    <property type="component" value="Unassembled WGS sequence"/>
</dbReference>
<keyword evidence="4" id="KW-0808">Transferase</keyword>
<dbReference type="InterPro" id="IPR050903">
    <property type="entry name" value="Bact_Chemotaxis_MeTrfase"/>
</dbReference>
<dbReference type="InterPro" id="IPR036804">
    <property type="entry name" value="CheR_N_sf"/>
</dbReference>
<evidence type="ECO:0000256" key="4">
    <source>
        <dbReference type="ARBA" id="ARBA00022679"/>
    </source>
</evidence>
<dbReference type="SUPFAM" id="SSF53335">
    <property type="entry name" value="S-adenosyl-L-methionine-dependent methyltransferases"/>
    <property type="match status" value="1"/>
</dbReference>
<sequence length="429" mass="47246">MDRGMIADDAFAEVKALVIARTGHHYYVDKDSQLADRIAQRMAATGDATLADYGARLRDPTDPEWRRLESAVTINETFFFRFAEQFAALRTTILPAMIDRHRDDKRLRIWSVGCSTGAEAHSVAVVLDDLLGEAIADWRIALTGTDIDEAALDAARRAEYSSWALRTMGETERARLFDRTGDRYRLKDRYRGIARFERHNLLSMIDAAAPLGFSDYDLILCRNVLIYFRQEDATAIVGALARRLATDGVLLLGHAEPNPGFDAVADSELIAGILTYRTLGTRPKPVPPTPPVIETVPAPHVDKSRSAPLPRPPAPPPPTPKTEAPLVVRTPDAVAHYFAALDALAADDKERAERAFRDALYLDRSFAMAHYQFGHYLLAQGRAPDGRRSLTNALRVASALAPDTELAEGEGMTAGAMATAIRHTIGPHR</sequence>
<dbReference type="PANTHER" id="PTHR24422">
    <property type="entry name" value="CHEMOTAXIS PROTEIN METHYLTRANSFERASE"/>
    <property type="match status" value="1"/>
</dbReference>
<evidence type="ECO:0000256" key="5">
    <source>
        <dbReference type="ARBA" id="ARBA00022691"/>
    </source>
</evidence>
<evidence type="ECO:0000313" key="8">
    <source>
        <dbReference type="EMBL" id="KZE15303.1"/>
    </source>
</evidence>
<dbReference type="Pfam" id="PF01739">
    <property type="entry name" value="CheR"/>
    <property type="match status" value="1"/>
</dbReference>
<dbReference type="Gene3D" id="3.40.50.150">
    <property type="entry name" value="Vaccinia Virus protein VP39"/>
    <property type="match status" value="1"/>
</dbReference>
<accession>A0ABR5YDS4</accession>
<evidence type="ECO:0000313" key="9">
    <source>
        <dbReference type="Proteomes" id="UP000076609"/>
    </source>
</evidence>
<dbReference type="SUPFAM" id="SSF48452">
    <property type="entry name" value="TPR-like"/>
    <property type="match status" value="1"/>
</dbReference>
<dbReference type="InterPro" id="IPR022642">
    <property type="entry name" value="CheR_C"/>
</dbReference>
<dbReference type="Pfam" id="PF03705">
    <property type="entry name" value="CheR_N"/>
    <property type="match status" value="1"/>
</dbReference>
<dbReference type="InterPro" id="IPR029063">
    <property type="entry name" value="SAM-dependent_MTases_sf"/>
</dbReference>
<dbReference type="SMART" id="SM00138">
    <property type="entry name" value="MeTrc"/>
    <property type="match status" value="1"/>
</dbReference>
<dbReference type="InterPro" id="IPR011990">
    <property type="entry name" value="TPR-like_helical_dom_sf"/>
</dbReference>
<evidence type="ECO:0000256" key="1">
    <source>
        <dbReference type="ARBA" id="ARBA00001541"/>
    </source>
</evidence>
<organism evidence="8 9">
    <name type="scientific">Sphingomonas hankookensis</name>
    <dbReference type="NCBI Taxonomy" id="563996"/>
    <lineage>
        <taxon>Bacteria</taxon>
        <taxon>Pseudomonadati</taxon>
        <taxon>Pseudomonadota</taxon>
        <taxon>Alphaproteobacteria</taxon>
        <taxon>Sphingomonadales</taxon>
        <taxon>Sphingomonadaceae</taxon>
        <taxon>Sphingomonas</taxon>
    </lineage>
</organism>
<protein>
    <recommendedName>
        <fullName evidence="2">protein-glutamate O-methyltransferase</fullName>
        <ecNumber evidence="2">2.1.1.80</ecNumber>
    </recommendedName>
</protein>